<dbReference type="EMBL" id="FOTR01000001">
    <property type="protein sequence ID" value="SFL43388.1"/>
    <property type="molecule type" value="Genomic_DNA"/>
</dbReference>
<dbReference type="RefSeq" id="WP_091480735.1">
    <property type="nucleotide sequence ID" value="NZ_FOTR01000001.1"/>
</dbReference>
<proteinExistence type="predicted"/>
<dbReference type="STRING" id="334253.SAMN04487943_101528"/>
<reference evidence="2" key="1">
    <citation type="submission" date="2016-10" db="EMBL/GenBank/DDBJ databases">
        <authorList>
            <person name="Varghese N."/>
            <person name="Submissions S."/>
        </authorList>
    </citation>
    <scope>NUCLEOTIDE SEQUENCE [LARGE SCALE GENOMIC DNA]</scope>
    <source>
        <strain evidence="2">CGMCC 1.4250</strain>
    </source>
</reference>
<sequence length="123" mass="14293">MQSNEIVKSINHATTNLDLVTSRHYIEENLELLKEKSHLLNHNARELLSFMIKCQESGYRSLNKKELASIRTVNDYAEQFDVRRIKLIVKEKPHLFMEKEALNFLNKDAKVILDGIGVLKKEA</sequence>
<protein>
    <submittedName>
        <fullName evidence="1">Uncharacterized protein</fullName>
    </submittedName>
</protein>
<evidence type="ECO:0000313" key="1">
    <source>
        <dbReference type="EMBL" id="SFL43388.1"/>
    </source>
</evidence>
<name>A0A1I4HM95_9BACI</name>
<organism evidence="1 2">
    <name type="scientific">Gracilibacillus orientalis</name>
    <dbReference type="NCBI Taxonomy" id="334253"/>
    <lineage>
        <taxon>Bacteria</taxon>
        <taxon>Bacillati</taxon>
        <taxon>Bacillota</taxon>
        <taxon>Bacilli</taxon>
        <taxon>Bacillales</taxon>
        <taxon>Bacillaceae</taxon>
        <taxon>Gracilibacillus</taxon>
    </lineage>
</organism>
<dbReference type="OrthoDB" id="2860966at2"/>
<accession>A0A1I4HM95</accession>
<keyword evidence="2" id="KW-1185">Reference proteome</keyword>
<evidence type="ECO:0000313" key="2">
    <source>
        <dbReference type="Proteomes" id="UP000198565"/>
    </source>
</evidence>
<dbReference type="AlphaFoldDB" id="A0A1I4HM95"/>
<gene>
    <name evidence="1" type="ORF">SAMN04487943_101528</name>
</gene>
<dbReference type="Proteomes" id="UP000198565">
    <property type="component" value="Unassembled WGS sequence"/>
</dbReference>